<reference evidence="3" key="1">
    <citation type="journal article" date="2019" name="Int. J. Syst. Evol. Microbiol.">
        <title>The Global Catalogue of Microorganisms (GCM) 10K type strain sequencing project: providing services to taxonomists for standard genome sequencing and annotation.</title>
        <authorList>
            <consortium name="The Broad Institute Genomics Platform"/>
            <consortium name="The Broad Institute Genome Sequencing Center for Infectious Disease"/>
            <person name="Wu L."/>
            <person name="Ma J."/>
        </authorList>
    </citation>
    <scope>NUCLEOTIDE SEQUENCE [LARGE SCALE GENOMIC DNA]</scope>
    <source>
        <strain evidence="3">JCM 17024</strain>
    </source>
</reference>
<gene>
    <name evidence="2" type="ORF">GCM10022383_11380</name>
</gene>
<dbReference type="RefSeq" id="WP_344818565.1">
    <property type="nucleotide sequence ID" value="NZ_BAABCP010000001.1"/>
</dbReference>
<dbReference type="Gene3D" id="2.30.40.10">
    <property type="entry name" value="Urease, subunit C, domain 1"/>
    <property type="match status" value="1"/>
</dbReference>
<keyword evidence="3" id="KW-1185">Reference proteome</keyword>
<feature type="domain" description="Amidohydrolase-related" evidence="1">
    <location>
        <begin position="55"/>
        <end position="433"/>
    </location>
</feature>
<dbReference type="InterPro" id="IPR011059">
    <property type="entry name" value="Metal-dep_hydrolase_composite"/>
</dbReference>
<dbReference type="PROSITE" id="PS00387">
    <property type="entry name" value="PPASE"/>
    <property type="match status" value="1"/>
</dbReference>
<evidence type="ECO:0000259" key="1">
    <source>
        <dbReference type="Pfam" id="PF01979"/>
    </source>
</evidence>
<accession>A0ABP7N3T0</accession>
<protein>
    <submittedName>
        <fullName evidence="2">Amidohydrolase family protein</fullName>
    </submittedName>
</protein>
<evidence type="ECO:0000313" key="3">
    <source>
        <dbReference type="Proteomes" id="UP001501591"/>
    </source>
</evidence>
<evidence type="ECO:0000313" key="2">
    <source>
        <dbReference type="EMBL" id="GAA3934675.1"/>
    </source>
</evidence>
<dbReference type="PANTHER" id="PTHR43668:SF2">
    <property type="entry name" value="ALLANTOINASE"/>
    <property type="match status" value="1"/>
</dbReference>
<sequence length="466" mass="48381">MRTRDDLSIRNARLTIDGDPVDIGIVDGRIVSLTASAVGVGATGPNVLDAEGRLALPGAIDPHIHLGNGPHSVYDDLVTETRMAVAGGVTTIFPFLISPDSYTELMDGLADAVSENSLVDVFPQLGIVGSEQIGQVAELHRRYGVRGFKCFMGYKGTDASPSGIRGIDDATILELMTLVARIPGGRLTVHPENMEIVDAARTRVEAADPAGSLPSWNRARPAIAETEAIGRALAFARATGCPIAIPHISVGSDVAVLRAQAAGVDVVFETCPHFTTFSCEDELGTWGKVNPPLRTPAERDDLAAAIRRGEIDTLGSDHCPFDAPTKEIDKGIWGARAGIPNGSAVILPAALQLLADDPDPEAVVRLTSRNAAGRYGIPGKGRIALGADADIALIDLGVPEPFDSARLGGVATASPYDGRSFTDSVWATIARGAVVYADGTARTPDGHARLVGLDAATGGAEGGALG</sequence>
<dbReference type="EMBL" id="BAABCP010000001">
    <property type="protein sequence ID" value="GAA3934675.1"/>
    <property type="molecule type" value="Genomic_DNA"/>
</dbReference>
<dbReference type="SUPFAM" id="SSF51338">
    <property type="entry name" value="Composite domain of metallo-dependent hydrolases"/>
    <property type="match status" value="1"/>
</dbReference>
<organism evidence="2 3">
    <name type="scientific">Microbacterium soli</name>
    <dbReference type="NCBI Taxonomy" id="446075"/>
    <lineage>
        <taxon>Bacteria</taxon>
        <taxon>Bacillati</taxon>
        <taxon>Actinomycetota</taxon>
        <taxon>Actinomycetes</taxon>
        <taxon>Micrococcales</taxon>
        <taxon>Microbacteriaceae</taxon>
        <taxon>Microbacterium</taxon>
    </lineage>
</organism>
<dbReference type="SUPFAM" id="SSF51556">
    <property type="entry name" value="Metallo-dependent hydrolases"/>
    <property type="match status" value="1"/>
</dbReference>
<dbReference type="Pfam" id="PF01979">
    <property type="entry name" value="Amidohydro_1"/>
    <property type="match status" value="1"/>
</dbReference>
<dbReference type="Gene3D" id="3.20.20.140">
    <property type="entry name" value="Metal-dependent hydrolases"/>
    <property type="match status" value="1"/>
</dbReference>
<dbReference type="InterPro" id="IPR006680">
    <property type="entry name" value="Amidohydro-rel"/>
</dbReference>
<name>A0ABP7N3T0_9MICO</name>
<dbReference type="InterPro" id="IPR050138">
    <property type="entry name" value="DHOase/Allantoinase_Hydrolase"/>
</dbReference>
<proteinExistence type="predicted"/>
<comment type="caution">
    <text evidence="2">The sequence shown here is derived from an EMBL/GenBank/DDBJ whole genome shotgun (WGS) entry which is preliminary data.</text>
</comment>
<dbReference type="PANTHER" id="PTHR43668">
    <property type="entry name" value="ALLANTOINASE"/>
    <property type="match status" value="1"/>
</dbReference>
<dbReference type="Proteomes" id="UP001501591">
    <property type="component" value="Unassembled WGS sequence"/>
</dbReference>
<dbReference type="InterPro" id="IPR032466">
    <property type="entry name" value="Metal_Hydrolase"/>
</dbReference>